<evidence type="ECO:0000256" key="7">
    <source>
        <dbReference type="ARBA" id="ARBA00022840"/>
    </source>
</evidence>
<gene>
    <name evidence="9" type="primary">recF</name>
    <name evidence="12" type="ORF">EV657_12140</name>
</gene>
<keyword evidence="4 9" id="KW-0963">Cytoplasm</keyword>
<dbReference type="Pfam" id="PF02463">
    <property type="entry name" value="SMC_N"/>
    <property type="match status" value="1"/>
</dbReference>
<evidence type="ECO:0000256" key="2">
    <source>
        <dbReference type="ARBA" id="ARBA00008016"/>
    </source>
</evidence>
<evidence type="ECO:0000256" key="4">
    <source>
        <dbReference type="ARBA" id="ARBA00022490"/>
    </source>
</evidence>
<dbReference type="GO" id="GO:0009432">
    <property type="term" value="P:SOS response"/>
    <property type="evidence" value="ECO:0007669"/>
    <property type="project" value="UniProtKB-UniRule"/>
</dbReference>
<evidence type="ECO:0000313" key="13">
    <source>
        <dbReference type="Proteomes" id="UP000295484"/>
    </source>
</evidence>
<dbReference type="EMBL" id="SOEB01000021">
    <property type="protein sequence ID" value="TDX24865.1"/>
    <property type="molecule type" value="Genomic_DNA"/>
</dbReference>
<dbReference type="PANTHER" id="PTHR32182">
    <property type="entry name" value="DNA REPLICATION AND REPAIR PROTEIN RECF"/>
    <property type="match status" value="1"/>
</dbReference>
<evidence type="ECO:0000259" key="11">
    <source>
        <dbReference type="SMART" id="SM00382"/>
    </source>
</evidence>
<dbReference type="Gene3D" id="3.40.50.300">
    <property type="entry name" value="P-loop containing nucleotide triphosphate hydrolases"/>
    <property type="match status" value="1"/>
</dbReference>
<dbReference type="GO" id="GO:0005524">
    <property type="term" value="F:ATP binding"/>
    <property type="evidence" value="ECO:0007669"/>
    <property type="project" value="UniProtKB-UniRule"/>
</dbReference>
<dbReference type="InterPro" id="IPR018078">
    <property type="entry name" value="DNA-binding_RecF_CS"/>
</dbReference>
<dbReference type="InterPro" id="IPR003395">
    <property type="entry name" value="RecF/RecN/SMC_N"/>
</dbReference>
<evidence type="ECO:0000256" key="10">
    <source>
        <dbReference type="RuleBase" id="RU000578"/>
    </source>
</evidence>
<dbReference type="HAMAP" id="MF_00365">
    <property type="entry name" value="RecF"/>
    <property type="match status" value="1"/>
</dbReference>
<reference evidence="12 13" key="1">
    <citation type="submission" date="2019-03" db="EMBL/GenBank/DDBJ databases">
        <title>Genomic Encyclopedia of Type Strains, Phase IV (KMG-IV): sequencing the most valuable type-strain genomes for metagenomic binning, comparative biology and taxonomic classification.</title>
        <authorList>
            <person name="Goeker M."/>
        </authorList>
    </citation>
    <scope>NUCLEOTIDE SEQUENCE [LARGE SCALE GENOMIC DNA]</scope>
    <source>
        <strain evidence="12 13">JA181</strain>
    </source>
</reference>
<dbReference type="PROSITE" id="PS00618">
    <property type="entry name" value="RECF_2"/>
    <property type="match status" value="1"/>
</dbReference>
<evidence type="ECO:0000256" key="1">
    <source>
        <dbReference type="ARBA" id="ARBA00004496"/>
    </source>
</evidence>
<comment type="subcellular location">
    <subcellularLocation>
        <location evidence="1 9 10">Cytoplasm</location>
    </subcellularLocation>
</comment>
<dbReference type="InterPro" id="IPR042174">
    <property type="entry name" value="RecF_2"/>
</dbReference>
<keyword evidence="9 10" id="KW-0227">DNA damage</keyword>
<dbReference type="InterPro" id="IPR027417">
    <property type="entry name" value="P-loop_NTPase"/>
</dbReference>
<dbReference type="GO" id="GO:0000731">
    <property type="term" value="P:DNA synthesis involved in DNA repair"/>
    <property type="evidence" value="ECO:0007669"/>
    <property type="project" value="TreeGrafter"/>
</dbReference>
<comment type="caution">
    <text evidence="12">The sequence shown here is derived from an EMBL/GenBank/DDBJ whole genome shotgun (WGS) entry which is preliminary data.</text>
</comment>
<dbReference type="GO" id="GO:0005737">
    <property type="term" value="C:cytoplasm"/>
    <property type="evidence" value="ECO:0007669"/>
    <property type="project" value="UniProtKB-SubCell"/>
</dbReference>
<evidence type="ECO:0000256" key="6">
    <source>
        <dbReference type="ARBA" id="ARBA00022741"/>
    </source>
</evidence>
<feature type="domain" description="AAA+ ATPase" evidence="11">
    <location>
        <begin position="42"/>
        <end position="374"/>
    </location>
</feature>
<accession>A0A4R8FM86</accession>
<dbReference type="GO" id="GO:0006260">
    <property type="term" value="P:DNA replication"/>
    <property type="evidence" value="ECO:0007669"/>
    <property type="project" value="UniProtKB-UniRule"/>
</dbReference>
<dbReference type="NCBIfam" id="TIGR00611">
    <property type="entry name" value="recf"/>
    <property type="match status" value="1"/>
</dbReference>
<evidence type="ECO:0000256" key="3">
    <source>
        <dbReference type="ARBA" id="ARBA00020170"/>
    </source>
</evidence>
<dbReference type="PANTHER" id="PTHR32182:SF0">
    <property type="entry name" value="DNA REPLICATION AND REPAIR PROTEIN RECF"/>
    <property type="match status" value="1"/>
</dbReference>
<evidence type="ECO:0000256" key="9">
    <source>
        <dbReference type="HAMAP-Rule" id="MF_00365"/>
    </source>
</evidence>
<organism evidence="12 13">
    <name type="scientific">Rhodovulum visakhapatnamense</name>
    <dbReference type="NCBI Taxonomy" id="364297"/>
    <lineage>
        <taxon>Bacteria</taxon>
        <taxon>Pseudomonadati</taxon>
        <taxon>Pseudomonadota</taxon>
        <taxon>Alphaproteobacteria</taxon>
        <taxon>Rhodobacterales</taxon>
        <taxon>Paracoccaceae</taxon>
        <taxon>Rhodovulum</taxon>
    </lineage>
</organism>
<name>A0A4R8FM86_9RHOB</name>
<comment type="function">
    <text evidence="9 10">The RecF protein is involved in DNA metabolism; it is required for DNA replication and normal SOS inducibility. RecF binds preferentially to single-stranded, linear DNA. It also seems to bind ATP.</text>
</comment>
<dbReference type="InterPro" id="IPR001238">
    <property type="entry name" value="DNA-binding_RecF"/>
</dbReference>
<dbReference type="Proteomes" id="UP000295484">
    <property type="component" value="Unassembled WGS sequence"/>
</dbReference>
<evidence type="ECO:0000256" key="8">
    <source>
        <dbReference type="ARBA" id="ARBA00023125"/>
    </source>
</evidence>
<evidence type="ECO:0000313" key="12">
    <source>
        <dbReference type="EMBL" id="TDX24865.1"/>
    </source>
</evidence>
<dbReference type="AlphaFoldDB" id="A0A4R8FM86"/>
<proteinExistence type="inferred from homology"/>
<comment type="similarity">
    <text evidence="2 9 10">Belongs to the RecF family.</text>
</comment>
<dbReference type="InterPro" id="IPR003593">
    <property type="entry name" value="AAA+_ATPase"/>
</dbReference>
<dbReference type="Gene3D" id="1.20.1050.90">
    <property type="entry name" value="RecF/RecN/SMC, N-terminal domain"/>
    <property type="match status" value="1"/>
</dbReference>
<keyword evidence="9 10" id="KW-0742">SOS response</keyword>
<dbReference type="GO" id="GO:0003697">
    <property type="term" value="F:single-stranded DNA binding"/>
    <property type="evidence" value="ECO:0007669"/>
    <property type="project" value="UniProtKB-UniRule"/>
</dbReference>
<keyword evidence="5 9" id="KW-0235">DNA replication</keyword>
<dbReference type="SMART" id="SM00382">
    <property type="entry name" value="AAA"/>
    <property type="match status" value="1"/>
</dbReference>
<keyword evidence="9 10" id="KW-0234">DNA repair</keyword>
<keyword evidence="8 9" id="KW-0238">DNA-binding</keyword>
<feature type="binding site" evidence="9">
    <location>
        <begin position="50"/>
        <end position="57"/>
    </location>
    <ligand>
        <name>ATP</name>
        <dbReference type="ChEBI" id="CHEBI:30616"/>
    </ligand>
</feature>
<keyword evidence="6 9" id="KW-0547">Nucleotide-binding</keyword>
<sequence length="387" mass="40926">MPGGLRRGYFRQQEGQAVPGLSLTELTLSQFRSHERTRLALDGRPIAVFGANGAGKTNLLEAVSLMSPGRGLRRAGAEDLARAPGQLGWKVGAVLAGPVAVHEIETWAEPGGTRQVRLDGKAAAQVALARIARILWLVPSMDRLWIEGAEGRRRFLDRIALSFEPGHAEAALAYEKAMRERNRLLKDEVRDPHWFGALEAQMAEAGAVLGANRRAALARLDAAQAEAETAFPAAALALAGPEGADPEDPESLAGALAAGRGRDMAAGRTLAGPHRADLEAVFTTKGVAARHCSTGEQKALLIALILANARALAQDFGAPPLLLLDEVAAHLDAGRRAALFDEICALGAQAWMTGTGAELFSDLGGRAQYLEVAETGGTSRIERRDSP</sequence>
<dbReference type="SUPFAM" id="SSF52540">
    <property type="entry name" value="P-loop containing nucleoside triphosphate hydrolases"/>
    <property type="match status" value="1"/>
</dbReference>
<evidence type="ECO:0000256" key="5">
    <source>
        <dbReference type="ARBA" id="ARBA00022705"/>
    </source>
</evidence>
<dbReference type="GO" id="GO:0006302">
    <property type="term" value="P:double-strand break repair"/>
    <property type="evidence" value="ECO:0007669"/>
    <property type="project" value="TreeGrafter"/>
</dbReference>
<protein>
    <recommendedName>
        <fullName evidence="3 9">DNA replication and repair protein RecF</fullName>
    </recommendedName>
</protein>
<keyword evidence="7 9" id="KW-0067">ATP-binding</keyword>